<name>A0AAW2BGU7_9ROSI</name>
<evidence type="ECO:0000259" key="1">
    <source>
        <dbReference type="Pfam" id="PF10551"/>
    </source>
</evidence>
<evidence type="ECO:0000313" key="2">
    <source>
        <dbReference type="EMBL" id="KAK9984987.1"/>
    </source>
</evidence>
<reference evidence="2 3" key="1">
    <citation type="submission" date="2024-01" db="EMBL/GenBank/DDBJ databases">
        <title>A telomere-to-telomere, gap-free genome of sweet tea (Lithocarpus litseifolius).</title>
        <authorList>
            <person name="Zhou J."/>
        </authorList>
    </citation>
    <scope>NUCLEOTIDE SEQUENCE [LARGE SCALE GENOMIC DNA]</scope>
    <source>
        <strain evidence="2">Zhou-2022a</strain>
        <tissue evidence="2">Leaf</tissue>
    </source>
</reference>
<comment type="caution">
    <text evidence="2">The sequence shown here is derived from an EMBL/GenBank/DDBJ whole genome shotgun (WGS) entry which is preliminary data.</text>
</comment>
<dbReference type="InterPro" id="IPR018289">
    <property type="entry name" value="MULE_transposase_dom"/>
</dbReference>
<dbReference type="EMBL" id="JAZDWU010000012">
    <property type="protein sequence ID" value="KAK9984987.1"/>
    <property type="molecule type" value="Genomic_DNA"/>
</dbReference>
<feature type="domain" description="MULE transposase" evidence="1">
    <location>
        <begin position="371"/>
        <end position="473"/>
    </location>
</feature>
<accession>A0AAW2BGU7</accession>
<gene>
    <name evidence="2" type="ORF">SO802_034512</name>
</gene>
<dbReference type="PANTHER" id="PTHR31973:SF195">
    <property type="entry name" value="MUDR FAMILY TRANSPOSASE"/>
    <property type="match status" value="1"/>
</dbReference>
<sequence length="601" mass="69797">MKEIKYVTNILHLTVIGSQSLKNININVYYGGPLVNLEEIDRFPFRESGIECYYMMIRRKLKTLNDLKRKIMEELNLNPACYDIKIIYRYPQEVLHERINYGYMAIKEDKHVKLMFNMIHKMPQVNAAQLYVSSEPLAEVDTKEVQQTTTSLQFTARDDGCTTMGDYTMGSYMLPSQIHAANTGETFQPQETHLGEEDEDEDEDHAAYNGENIDDMDEYEERIEQGDFDRDVDDHELVPNFEEENMDYHDEDGKMMDSNFVASEIVGKLQQNHTTRIHDLWEIIRTKYDHELSYYKVWDAKQKVVAKTFGDWEGSYQRLRKLLLAYLDQDSGTQYNYYTIPRGIDGTALLRYVFWAFAPCIAAFGYCRPMISIDGTHLYGKYRGVLMIAMATDANQKVLPLAFAVVDKESGASWRWFLECLRVSIQHVIPKEGICIISGRHKGIKYAIVEWPIFEDEREQVYHRYCLRHVASNFNTHFDDPTLKALALKAGYATHAAKFESLMQTIKDVEINALRNVEPDDPHIARYMPYTYLTSEDVEKWTQSHDGGRRYGAMKTNISECFNGVLKGARSLPIAAMVEFTWCKLVAYFHDRHKQITSDRS</sequence>
<dbReference type="PANTHER" id="PTHR31973">
    <property type="entry name" value="POLYPROTEIN, PUTATIVE-RELATED"/>
    <property type="match status" value="1"/>
</dbReference>
<organism evidence="2 3">
    <name type="scientific">Lithocarpus litseifolius</name>
    <dbReference type="NCBI Taxonomy" id="425828"/>
    <lineage>
        <taxon>Eukaryota</taxon>
        <taxon>Viridiplantae</taxon>
        <taxon>Streptophyta</taxon>
        <taxon>Embryophyta</taxon>
        <taxon>Tracheophyta</taxon>
        <taxon>Spermatophyta</taxon>
        <taxon>Magnoliopsida</taxon>
        <taxon>eudicotyledons</taxon>
        <taxon>Gunneridae</taxon>
        <taxon>Pentapetalae</taxon>
        <taxon>rosids</taxon>
        <taxon>fabids</taxon>
        <taxon>Fagales</taxon>
        <taxon>Fagaceae</taxon>
        <taxon>Lithocarpus</taxon>
    </lineage>
</organism>
<evidence type="ECO:0000313" key="3">
    <source>
        <dbReference type="Proteomes" id="UP001459277"/>
    </source>
</evidence>
<dbReference type="Pfam" id="PF10551">
    <property type="entry name" value="MULE"/>
    <property type="match status" value="1"/>
</dbReference>
<proteinExistence type="predicted"/>
<dbReference type="Proteomes" id="UP001459277">
    <property type="component" value="Unassembled WGS sequence"/>
</dbReference>
<dbReference type="AlphaFoldDB" id="A0AAW2BGU7"/>
<protein>
    <recommendedName>
        <fullName evidence="1">MULE transposase domain-containing protein</fullName>
    </recommendedName>
</protein>
<keyword evidence="3" id="KW-1185">Reference proteome</keyword>